<feature type="signal peptide" evidence="1">
    <location>
        <begin position="1"/>
        <end position="19"/>
    </location>
</feature>
<dbReference type="AlphaFoldDB" id="A0A397VSC1"/>
<evidence type="ECO:0000256" key="1">
    <source>
        <dbReference type="SAM" id="SignalP"/>
    </source>
</evidence>
<protein>
    <submittedName>
        <fullName evidence="2">Uncharacterized protein</fullName>
    </submittedName>
</protein>
<dbReference type="EMBL" id="QKWP01000329">
    <property type="protein sequence ID" value="RIB21996.1"/>
    <property type="molecule type" value="Genomic_DNA"/>
</dbReference>
<proteinExistence type="predicted"/>
<sequence>MKNFIFAFILFALLLTVNAAPFKLNKRSTSFVPWGRGYDTLKVSITPDPPVSEKDEKYDVSGTLTRLNITKDKSFLKFMYTGLNYYVIYFYTSTFNESYKVGDPFSVSANVPTPQLPDSYYIFVTVGDPINLLNTYASAFAKVTGSSNFL</sequence>
<feature type="chain" id="PRO_5017234115" evidence="1">
    <location>
        <begin position="20"/>
        <end position="150"/>
    </location>
</feature>
<comment type="caution">
    <text evidence="2">The sequence shown here is derived from an EMBL/GenBank/DDBJ whole genome shotgun (WGS) entry which is preliminary data.</text>
</comment>
<gene>
    <name evidence="2" type="ORF">C2G38_2033935</name>
</gene>
<accession>A0A397VSC1</accession>
<name>A0A397VSC1_9GLOM</name>
<keyword evidence="3" id="KW-1185">Reference proteome</keyword>
<reference evidence="2 3" key="1">
    <citation type="submission" date="2018-06" db="EMBL/GenBank/DDBJ databases">
        <title>Comparative genomics reveals the genomic features of Rhizophagus irregularis, R. cerebriforme, R. diaphanum and Gigaspora rosea, and their symbiotic lifestyle signature.</title>
        <authorList>
            <person name="Morin E."/>
            <person name="San Clemente H."/>
            <person name="Chen E.C.H."/>
            <person name="De La Providencia I."/>
            <person name="Hainaut M."/>
            <person name="Kuo A."/>
            <person name="Kohler A."/>
            <person name="Murat C."/>
            <person name="Tang N."/>
            <person name="Roy S."/>
            <person name="Loubradou J."/>
            <person name="Henrissat B."/>
            <person name="Grigoriev I.V."/>
            <person name="Corradi N."/>
            <person name="Roux C."/>
            <person name="Martin F.M."/>
        </authorList>
    </citation>
    <scope>NUCLEOTIDE SEQUENCE [LARGE SCALE GENOMIC DNA]</scope>
    <source>
        <strain evidence="2 3">DAOM 194757</strain>
    </source>
</reference>
<keyword evidence="1" id="KW-0732">Signal</keyword>
<evidence type="ECO:0000313" key="3">
    <source>
        <dbReference type="Proteomes" id="UP000266673"/>
    </source>
</evidence>
<dbReference type="Proteomes" id="UP000266673">
    <property type="component" value="Unassembled WGS sequence"/>
</dbReference>
<evidence type="ECO:0000313" key="2">
    <source>
        <dbReference type="EMBL" id="RIB21996.1"/>
    </source>
</evidence>
<organism evidence="2 3">
    <name type="scientific">Gigaspora rosea</name>
    <dbReference type="NCBI Taxonomy" id="44941"/>
    <lineage>
        <taxon>Eukaryota</taxon>
        <taxon>Fungi</taxon>
        <taxon>Fungi incertae sedis</taxon>
        <taxon>Mucoromycota</taxon>
        <taxon>Glomeromycotina</taxon>
        <taxon>Glomeromycetes</taxon>
        <taxon>Diversisporales</taxon>
        <taxon>Gigasporaceae</taxon>
        <taxon>Gigaspora</taxon>
    </lineage>
</organism>